<evidence type="ECO:0000256" key="8">
    <source>
        <dbReference type="RuleBase" id="RU362101"/>
    </source>
</evidence>
<dbReference type="InterPro" id="IPR011541">
    <property type="entry name" value="Ni/Co_transpt_high_affinity"/>
</dbReference>
<keyword evidence="7 8" id="KW-0472">Membrane</keyword>
<comment type="caution">
    <text evidence="9">The sequence shown here is derived from an EMBL/GenBank/DDBJ whole genome shotgun (WGS) entry which is preliminary data.</text>
</comment>
<dbReference type="PANTHER" id="PTHR31611">
    <property type="entry name" value="HIGH-AFFINITY NICKEL TRANSPORT PROTEIN NIC1"/>
    <property type="match status" value="1"/>
</dbReference>
<evidence type="ECO:0000256" key="6">
    <source>
        <dbReference type="ARBA" id="ARBA00022989"/>
    </source>
</evidence>
<reference evidence="10" key="1">
    <citation type="journal article" date="2019" name="Int. J. Syst. Evol. Microbiol.">
        <title>The Global Catalogue of Microorganisms (GCM) 10K type strain sequencing project: providing services to taxonomists for standard genome sequencing and annotation.</title>
        <authorList>
            <consortium name="The Broad Institute Genomics Platform"/>
            <consortium name="The Broad Institute Genome Sequencing Center for Infectious Disease"/>
            <person name="Wu L."/>
            <person name="Ma J."/>
        </authorList>
    </citation>
    <scope>NUCLEOTIDE SEQUENCE [LARGE SCALE GENOMIC DNA]</scope>
    <source>
        <strain evidence="10">CCM 4481</strain>
    </source>
</reference>
<evidence type="ECO:0000313" key="9">
    <source>
        <dbReference type="EMBL" id="MFC4527128.1"/>
    </source>
</evidence>
<evidence type="ECO:0000256" key="2">
    <source>
        <dbReference type="ARBA" id="ARBA00010892"/>
    </source>
</evidence>
<feature type="transmembrane region" description="Helical" evidence="8">
    <location>
        <begin position="30"/>
        <end position="52"/>
    </location>
</feature>
<dbReference type="EMBL" id="JBHSGA010000017">
    <property type="protein sequence ID" value="MFC4527128.1"/>
    <property type="molecule type" value="Genomic_DNA"/>
</dbReference>
<evidence type="ECO:0000256" key="7">
    <source>
        <dbReference type="ARBA" id="ARBA00023136"/>
    </source>
</evidence>
<name>A0ABV9C2J4_9GAMM</name>
<dbReference type="Pfam" id="PF03824">
    <property type="entry name" value="NicO"/>
    <property type="match status" value="1"/>
</dbReference>
<organism evidence="9 10">
    <name type="scientific">Dyella halodurans</name>
    <dbReference type="NCBI Taxonomy" id="1920171"/>
    <lineage>
        <taxon>Bacteria</taxon>
        <taxon>Pseudomonadati</taxon>
        <taxon>Pseudomonadota</taxon>
        <taxon>Gammaproteobacteria</taxon>
        <taxon>Lysobacterales</taxon>
        <taxon>Rhodanobacteraceae</taxon>
        <taxon>Dyella</taxon>
    </lineage>
</organism>
<feature type="transmembrane region" description="Helical" evidence="8">
    <location>
        <begin position="138"/>
        <end position="159"/>
    </location>
</feature>
<keyword evidence="10" id="KW-1185">Reference proteome</keyword>
<evidence type="ECO:0000256" key="4">
    <source>
        <dbReference type="ARBA" id="ARBA00022596"/>
    </source>
</evidence>
<comment type="subcellular location">
    <subcellularLocation>
        <location evidence="8">Cell membrane</location>
        <topology evidence="8">Multi-pass membrane protein</topology>
    </subcellularLocation>
    <subcellularLocation>
        <location evidence="1">Endomembrane system</location>
        <topology evidence="1">Multi-pass membrane protein</topology>
    </subcellularLocation>
</comment>
<accession>A0ABV9C2J4</accession>
<keyword evidence="6 8" id="KW-1133">Transmembrane helix</keyword>
<evidence type="ECO:0000256" key="3">
    <source>
        <dbReference type="ARBA" id="ARBA00022448"/>
    </source>
</evidence>
<feature type="transmembrane region" description="Helical" evidence="8">
    <location>
        <begin position="330"/>
        <end position="350"/>
    </location>
</feature>
<proteinExistence type="inferred from homology"/>
<evidence type="ECO:0000256" key="5">
    <source>
        <dbReference type="ARBA" id="ARBA00022692"/>
    </source>
</evidence>
<gene>
    <name evidence="9" type="ORF">ACFO5W_10845</name>
</gene>
<dbReference type="PANTHER" id="PTHR31611:SF0">
    <property type="entry name" value="HIGH-AFFINITY NICKEL TRANSPORT PROTEIN NIC1"/>
    <property type="match status" value="1"/>
</dbReference>
<feature type="transmembrane region" description="Helical" evidence="8">
    <location>
        <begin position="283"/>
        <end position="310"/>
    </location>
</feature>
<dbReference type="RefSeq" id="WP_266149039.1">
    <property type="nucleotide sequence ID" value="NZ_CP064028.1"/>
</dbReference>
<evidence type="ECO:0000313" key="10">
    <source>
        <dbReference type="Proteomes" id="UP001595961"/>
    </source>
</evidence>
<feature type="transmembrane region" description="Helical" evidence="8">
    <location>
        <begin position="102"/>
        <end position="126"/>
    </location>
</feature>
<dbReference type="Proteomes" id="UP001595961">
    <property type="component" value="Unassembled WGS sequence"/>
</dbReference>
<sequence>MSTTFHPLARLVEDDGDSPKHDHALTRSDWWHLIAFYGFIGALHLLGWGFYLHFSRTHPALIGLGLAAYLLGMRHAFDADHIAAIDDTVRLLVQRQKPPLGVGFYFSLGHSTVVLLLSFVLIVAGGATRHAMPALRHFGGIAGVGVSAVFLLAVGVLNLRSLVQTISATKQGGAGHQGHMHIDELVSRRGFMARLLRRRFDKFVVRSWQMYPIGLLFGLGFDTASEVGLLATTAGASASGAPFAALVSLPILFAAGMSFMDTTDGVLMFKAYRWAFVNPLRRTFYNITITGISVIVALIIGTIELLQAVVNISEASGSAAGFIEKMDISWLGFAVVGILLLTWLASVVLWRLSRLE</sequence>
<evidence type="ECO:0000256" key="1">
    <source>
        <dbReference type="ARBA" id="ARBA00004127"/>
    </source>
</evidence>
<keyword evidence="3 8" id="KW-0813">Transport</keyword>
<feature type="transmembrane region" description="Helical" evidence="8">
    <location>
        <begin position="203"/>
        <end position="221"/>
    </location>
</feature>
<keyword evidence="5 8" id="KW-0812">Transmembrane</keyword>
<comment type="similarity">
    <text evidence="2 8">Belongs to the NiCoT transporter (TC 2.A.52) family.</text>
</comment>
<keyword evidence="4" id="KW-0533">Nickel</keyword>
<dbReference type="InterPro" id="IPR004688">
    <property type="entry name" value="Ni/Co_transpt"/>
</dbReference>
<feature type="transmembrane region" description="Helical" evidence="8">
    <location>
        <begin position="241"/>
        <end position="262"/>
    </location>
</feature>
<protein>
    <recommendedName>
        <fullName evidence="8">Nickel/cobalt efflux system</fullName>
    </recommendedName>
</protein>